<feature type="transmembrane region" description="Helical" evidence="6">
    <location>
        <begin position="39"/>
        <end position="62"/>
    </location>
</feature>
<evidence type="ECO:0000256" key="5">
    <source>
        <dbReference type="ARBA" id="ARBA00023136"/>
    </source>
</evidence>
<accession>A0A8J2UM95</accession>
<sequence length="437" mass="46269">MMALPEAAPAASSAHPSQFSPQFIPIPANDRVFSFRDHAALWFSLGVGLLVIQIGAFLGTALGTQTALFAIVVGSVLGAALLALVAYIGYQRGLSSPVLMCQTLGTSFARLPVVLNVVQLIGWSAFELVVMRDGTTALVKDITGIDAVWLPYVAALFWGLLLIGLATGSMIGLVRWFVGRFGLPLVILSLIWLTWQFGAKAQAQGWDAIWNRAGDGSMSTLAGIDLVMAMPVSWLPLVADFARYGKAGASTFRGTWLGFAIANIWCHALGVLVVSTTDVGADLMAALLLAQGGLIALGLILIDEMDNAYGDIYSGSVALNFLHGRRSIRFWGIALATLATGCALFLPMHGIEPFLLMLSSVFVPLFGVVVSQLALQGAATSRRVNPVPVAIWIVGIVAFHACPAIWPQVGSAIPALLITLILGTLYRVTRTPTLQAA</sequence>
<feature type="transmembrane region" description="Helical" evidence="6">
    <location>
        <begin position="387"/>
        <end position="406"/>
    </location>
</feature>
<feature type="transmembrane region" description="Helical" evidence="6">
    <location>
        <begin position="412"/>
        <end position="429"/>
    </location>
</feature>
<evidence type="ECO:0000256" key="3">
    <source>
        <dbReference type="ARBA" id="ARBA00022692"/>
    </source>
</evidence>
<dbReference type="EMBL" id="BMCG01000003">
    <property type="protein sequence ID" value="GGC10667.1"/>
    <property type="molecule type" value="Genomic_DNA"/>
</dbReference>
<name>A0A8J2UM95_9BURK</name>
<feature type="transmembrane region" description="Helical" evidence="6">
    <location>
        <begin position="283"/>
        <end position="302"/>
    </location>
</feature>
<proteinExistence type="inferred from homology"/>
<comment type="subcellular location">
    <subcellularLocation>
        <location evidence="1">Membrane</location>
        <topology evidence="1">Multi-pass membrane protein</topology>
    </subcellularLocation>
</comment>
<evidence type="ECO:0000313" key="7">
    <source>
        <dbReference type="EMBL" id="GGC10667.1"/>
    </source>
</evidence>
<feature type="transmembrane region" description="Helical" evidence="6">
    <location>
        <begin position="218"/>
        <end position="242"/>
    </location>
</feature>
<evidence type="ECO:0000256" key="6">
    <source>
        <dbReference type="SAM" id="Phobius"/>
    </source>
</evidence>
<dbReference type="Proteomes" id="UP000620266">
    <property type="component" value="Unassembled WGS sequence"/>
</dbReference>
<protein>
    <submittedName>
        <fullName evidence="7">Nitrate reductase</fullName>
    </submittedName>
</protein>
<feature type="transmembrane region" description="Helical" evidence="6">
    <location>
        <begin position="181"/>
        <end position="198"/>
    </location>
</feature>
<dbReference type="PANTHER" id="PTHR30569:SF0">
    <property type="entry name" value="CYTOSINE PERMEASE"/>
    <property type="match status" value="1"/>
</dbReference>
<feature type="transmembrane region" description="Helical" evidence="6">
    <location>
        <begin position="254"/>
        <end position="277"/>
    </location>
</feature>
<comment type="caution">
    <text evidence="7">The sequence shown here is derived from an EMBL/GenBank/DDBJ whole genome shotgun (WGS) entry which is preliminary data.</text>
</comment>
<dbReference type="AlphaFoldDB" id="A0A8J2UM95"/>
<feature type="transmembrane region" description="Helical" evidence="6">
    <location>
        <begin position="330"/>
        <end position="348"/>
    </location>
</feature>
<reference evidence="7" key="1">
    <citation type="journal article" date="2014" name="Int. J. Syst. Evol. Microbiol.">
        <title>Complete genome sequence of Corynebacterium casei LMG S-19264T (=DSM 44701T), isolated from a smear-ripened cheese.</title>
        <authorList>
            <consortium name="US DOE Joint Genome Institute (JGI-PGF)"/>
            <person name="Walter F."/>
            <person name="Albersmeier A."/>
            <person name="Kalinowski J."/>
            <person name="Ruckert C."/>
        </authorList>
    </citation>
    <scope>NUCLEOTIDE SEQUENCE</scope>
    <source>
        <strain evidence="7">CCM 7086</strain>
    </source>
</reference>
<feature type="transmembrane region" description="Helical" evidence="6">
    <location>
        <begin position="68"/>
        <end position="90"/>
    </location>
</feature>
<keyword evidence="3 6" id="KW-0812">Transmembrane</keyword>
<dbReference type="InterPro" id="IPR001248">
    <property type="entry name" value="Pur-cyt_permease"/>
</dbReference>
<feature type="transmembrane region" description="Helical" evidence="6">
    <location>
        <begin position="354"/>
        <end position="375"/>
    </location>
</feature>
<dbReference type="PANTHER" id="PTHR30569">
    <property type="entry name" value="CYTOSINE TRANSPORTER CODB"/>
    <property type="match status" value="1"/>
</dbReference>
<dbReference type="InterPro" id="IPR030191">
    <property type="entry name" value="CodB"/>
</dbReference>
<evidence type="ECO:0000313" key="8">
    <source>
        <dbReference type="Proteomes" id="UP000620266"/>
    </source>
</evidence>
<dbReference type="Gene3D" id="1.10.4160.10">
    <property type="entry name" value="Hydantoin permease"/>
    <property type="match status" value="1"/>
</dbReference>
<feature type="transmembrane region" description="Helical" evidence="6">
    <location>
        <begin position="149"/>
        <end position="174"/>
    </location>
</feature>
<keyword evidence="5 6" id="KW-0472">Membrane</keyword>
<dbReference type="GO" id="GO:0015209">
    <property type="term" value="F:cytosine transmembrane transporter activity"/>
    <property type="evidence" value="ECO:0007669"/>
    <property type="project" value="InterPro"/>
</dbReference>
<evidence type="ECO:0000256" key="4">
    <source>
        <dbReference type="ARBA" id="ARBA00022989"/>
    </source>
</evidence>
<dbReference type="Pfam" id="PF02133">
    <property type="entry name" value="Transp_cyt_pur"/>
    <property type="match status" value="1"/>
</dbReference>
<organism evidence="7 8">
    <name type="scientific">Oxalicibacterium flavum</name>
    <dbReference type="NCBI Taxonomy" id="179467"/>
    <lineage>
        <taxon>Bacteria</taxon>
        <taxon>Pseudomonadati</taxon>
        <taxon>Pseudomonadota</taxon>
        <taxon>Betaproteobacteria</taxon>
        <taxon>Burkholderiales</taxon>
        <taxon>Oxalobacteraceae</taxon>
        <taxon>Oxalicibacterium</taxon>
    </lineage>
</organism>
<keyword evidence="8" id="KW-1185">Reference proteome</keyword>
<evidence type="ECO:0000256" key="1">
    <source>
        <dbReference type="ARBA" id="ARBA00004141"/>
    </source>
</evidence>
<dbReference type="GO" id="GO:0005886">
    <property type="term" value="C:plasma membrane"/>
    <property type="evidence" value="ECO:0007669"/>
    <property type="project" value="TreeGrafter"/>
</dbReference>
<evidence type="ECO:0000256" key="2">
    <source>
        <dbReference type="ARBA" id="ARBA00008974"/>
    </source>
</evidence>
<gene>
    <name evidence="7" type="ORF">GCM10007205_19730</name>
</gene>
<comment type="similarity">
    <text evidence="2">Belongs to the purine-cytosine permease (2.A.39) family.</text>
</comment>
<reference evidence="7" key="2">
    <citation type="submission" date="2020-09" db="EMBL/GenBank/DDBJ databases">
        <authorList>
            <person name="Sun Q."/>
            <person name="Sedlacek I."/>
        </authorList>
    </citation>
    <scope>NUCLEOTIDE SEQUENCE</scope>
    <source>
        <strain evidence="7">CCM 7086</strain>
    </source>
</reference>
<keyword evidence="4 6" id="KW-1133">Transmembrane helix</keyword>